<gene>
    <name evidence="1" type="ORF">MARPO_0158s0036</name>
</gene>
<evidence type="ECO:0000313" key="2">
    <source>
        <dbReference type="Proteomes" id="UP000244005"/>
    </source>
</evidence>
<sequence>MPRRARPGSSSAPTTVASMGSWFSVRDARAACRITSPASIPGAKTSTNFRSMMSLFSVSVPASSLQRMSIPASSSMVVMRLVMASCAARRRAPMAIVTKSTVGMAIGMPPMSSTSRLSMPSW</sequence>
<accession>A0A2R6W476</accession>
<name>A0A2R6W476_MARPO</name>
<protein>
    <submittedName>
        <fullName evidence="1">Uncharacterized protein</fullName>
    </submittedName>
</protein>
<evidence type="ECO:0000313" key="1">
    <source>
        <dbReference type="EMBL" id="PTQ28659.1"/>
    </source>
</evidence>
<dbReference type="EMBL" id="KZ772828">
    <property type="protein sequence ID" value="PTQ28659.1"/>
    <property type="molecule type" value="Genomic_DNA"/>
</dbReference>
<dbReference type="AlphaFoldDB" id="A0A2R6W476"/>
<proteinExistence type="predicted"/>
<reference evidence="2" key="1">
    <citation type="journal article" date="2017" name="Cell">
        <title>Insights into land plant evolution garnered from the Marchantia polymorpha genome.</title>
        <authorList>
            <person name="Bowman J.L."/>
            <person name="Kohchi T."/>
            <person name="Yamato K.T."/>
            <person name="Jenkins J."/>
            <person name="Shu S."/>
            <person name="Ishizaki K."/>
            <person name="Yamaoka S."/>
            <person name="Nishihama R."/>
            <person name="Nakamura Y."/>
            <person name="Berger F."/>
            <person name="Adam C."/>
            <person name="Aki S.S."/>
            <person name="Althoff F."/>
            <person name="Araki T."/>
            <person name="Arteaga-Vazquez M.A."/>
            <person name="Balasubrmanian S."/>
            <person name="Barry K."/>
            <person name="Bauer D."/>
            <person name="Boehm C.R."/>
            <person name="Briginshaw L."/>
            <person name="Caballero-Perez J."/>
            <person name="Catarino B."/>
            <person name="Chen F."/>
            <person name="Chiyoda S."/>
            <person name="Chovatia M."/>
            <person name="Davies K.M."/>
            <person name="Delmans M."/>
            <person name="Demura T."/>
            <person name="Dierschke T."/>
            <person name="Dolan L."/>
            <person name="Dorantes-Acosta A.E."/>
            <person name="Eklund D.M."/>
            <person name="Florent S.N."/>
            <person name="Flores-Sandoval E."/>
            <person name="Fujiyama A."/>
            <person name="Fukuzawa H."/>
            <person name="Galik B."/>
            <person name="Grimanelli D."/>
            <person name="Grimwood J."/>
            <person name="Grossniklaus U."/>
            <person name="Hamada T."/>
            <person name="Haseloff J."/>
            <person name="Hetherington A.J."/>
            <person name="Higo A."/>
            <person name="Hirakawa Y."/>
            <person name="Hundley H.N."/>
            <person name="Ikeda Y."/>
            <person name="Inoue K."/>
            <person name="Inoue S.I."/>
            <person name="Ishida S."/>
            <person name="Jia Q."/>
            <person name="Kakita M."/>
            <person name="Kanazawa T."/>
            <person name="Kawai Y."/>
            <person name="Kawashima T."/>
            <person name="Kennedy M."/>
            <person name="Kinose K."/>
            <person name="Kinoshita T."/>
            <person name="Kohara Y."/>
            <person name="Koide E."/>
            <person name="Komatsu K."/>
            <person name="Kopischke S."/>
            <person name="Kubo M."/>
            <person name="Kyozuka J."/>
            <person name="Lagercrantz U."/>
            <person name="Lin S.S."/>
            <person name="Lindquist E."/>
            <person name="Lipzen A.M."/>
            <person name="Lu C.W."/>
            <person name="De Luna E."/>
            <person name="Martienssen R.A."/>
            <person name="Minamino N."/>
            <person name="Mizutani M."/>
            <person name="Mizutani M."/>
            <person name="Mochizuki N."/>
            <person name="Monte I."/>
            <person name="Mosher R."/>
            <person name="Nagasaki H."/>
            <person name="Nakagami H."/>
            <person name="Naramoto S."/>
            <person name="Nishitani K."/>
            <person name="Ohtani M."/>
            <person name="Okamoto T."/>
            <person name="Okumura M."/>
            <person name="Phillips J."/>
            <person name="Pollak B."/>
            <person name="Reinders A."/>
            <person name="Rovekamp M."/>
            <person name="Sano R."/>
            <person name="Sawa S."/>
            <person name="Schmid M.W."/>
            <person name="Shirakawa M."/>
            <person name="Solano R."/>
            <person name="Spunde A."/>
            <person name="Suetsugu N."/>
            <person name="Sugano S."/>
            <person name="Sugiyama A."/>
            <person name="Sun R."/>
            <person name="Suzuki Y."/>
            <person name="Takenaka M."/>
            <person name="Takezawa D."/>
            <person name="Tomogane H."/>
            <person name="Tsuzuki M."/>
            <person name="Ueda T."/>
            <person name="Umeda M."/>
            <person name="Ward J.M."/>
            <person name="Watanabe Y."/>
            <person name="Yazaki K."/>
            <person name="Yokoyama R."/>
            <person name="Yoshitake Y."/>
            <person name="Yotsui I."/>
            <person name="Zachgo S."/>
            <person name="Schmutz J."/>
        </authorList>
    </citation>
    <scope>NUCLEOTIDE SEQUENCE [LARGE SCALE GENOMIC DNA]</scope>
    <source>
        <strain evidence="2">Tak-1</strain>
    </source>
</reference>
<dbReference type="Proteomes" id="UP000244005">
    <property type="component" value="Unassembled WGS sequence"/>
</dbReference>
<keyword evidence="2" id="KW-1185">Reference proteome</keyword>
<organism evidence="1 2">
    <name type="scientific">Marchantia polymorpha</name>
    <name type="common">Common liverwort</name>
    <name type="synonym">Marchantia aquatica</name>
    <dbReference type="NCBI Taxonomy" id="3197"/>
    <lineage>
        <taxon>Eukaryota</taxon>
        <taxon>Viridiplantae</taxon>
        <taxon>Streptophyta</taxon>
        <taxon>Embryophyta</taxon>
        <taxon>Marchantiophyta</taxon>
        <taxon>Marchantiopsida</taxon>
        <taxon>Marchantiidae</taxon>
        <taxon>Marchantiales</taxon>
        <taxon>Marchantiaceae</taxon>
        <taxon>Marchantia</taxon>
    </lineage>
</organism>
<dbReference type="Gramene" id="Mp2g09660.1">
    <property type="protein sequence ID" value="Mp2g09660.1.cds1"/>
    <property type="gene ID" value="Mp2g09660"/>
</dbReference>